<proteinExistence type="predicted"/>
<geneLocation type="plasmid" evidence="3 5">
    <name>pRphaN771e</name>
</geneLocation>
<reference evidence="3 5" key="1">
    <citation type="submission" date="2015-11" db="EMBL/GenBank/DDBJ databases">
        <title>The limits of bacterial species coexistence and the symbiotic plasmid transference in sympatric Rhizobium populations.</title>
        <authorList>
            <person name="Perez-Carrascal O.M."/>
            <person name="VanInsberghe D."/>
            <person name="Juarez S."/>
            <person name="Polz M.F."/>
            <person name="Vinuesa P."/>
            <person name="Gonzalez V."/>
        </authorList>
    </citation>
    <scope>NUCLEOTIDE SEQUENCE [LARGE SCALE GENOMIC DNA]</scope>
    <source>
        <strain evidence="3 5">N771</strain>
        <plasmid evidence="3 5">pRphaN771e</plasmid>
    </source>
</reference>
<gene>
    <name evidence="3" type="ORF">AMC81_PE00797</name>
    <name evidence="4" type="ORF">HER27_031195</name>
</gene>
<dbReference type="GO" id="GO:0005737">
    <property type="term" value="C:cytoplasm"/>
    <property type="evidence" value="ECO:0007669"/>
    <property type="project" value="TreeGrafter"/>
</dbReference>
<evidence type="ECO:0000313" key="5">
    <source>
        <dbReference type="Proteomes" id="UP000078551"/>
    </source>
</evidence>
<dbReference type="RefSeq" id="WP_004670172.1">
    <property type="nucleotide sequence ID" value="NZ_CP013531.1"/>
</dbReference>
<dbReference type="Pfam" id="PF01266">
    <property type="entry name" value="DAO"/>
    <property type="match status" value="1"/>
</dbReference>
<dbReference type="Gene3D" id="3.30.9.10">
    <property type="entry name" value="D-Amino Acid Oxidase, subunit A, domain 2"/>
    <property type="match status" value="1"/>
</dbReference>
<keyword evidence="1" id="KW-0560">Oxidoreductase</keyword>
<dbReference type="Gene3D" id="3.50.50.60">
    <property type="entry name" value="FAD/NAD(P)-binding domain"/>
    <property type="match status" value="1"/>
</dbReference>
<dbReference type="OrthoDB" id="9815989at2"/>
<evidence type="ECO:0000259" key="2">
    <source>
        <dbReference type="Pfam" id="PF01266"/>
    </source>
</evidence>
<geneLocation type="plasmid" evidence="4 6">
    <name>pBS3d</name>
</geneLocation>
<dbReference type="AlphaFoldDB" id="A0A192TPU1"/>
<dbReference type="KEGG" id="rpha:AMC79_PD00738"/>
<dbReference type="EMBL" id="CP064935">
    <property type="protein sequence ID" value="QPK12471.1"/>
    <property type="molecule type" value="Genomic_DNA"/>
</dbReference>
<dbReference type="PANTHER" id="PTHR13847:SF287">
    <property type="entry name" value="FAD-DEPENDENT OXIDOREDUCTASE DOMAIN-CONTAINING PROTEIN 1"/>
    <property type="match status" value="1"/>
</dbReference>
<keyword evidence="5" id="KW-1185">Reference proteome</keyword>
<dbReference type="PROSITE" id="PS51257">
    <property type="entry name" value="PROKAR_LIPOPROTEIN"/>
    <property type="match status" value="1"/>
</dbReference>
<protein>
    <submittedName>
        <fullName evidence="3">FAD dependent oxidoreductase protein</fullName>
    </submittedName>
    <submittedName>
        <fullName evidence="4">FAD-binding oxidoreductase</fullName>
    </submittedName>
</protein>
<evidence type="ECO:0000256" key="1">
    <source>
        <dbReference type="ARBA" id="ARBA00023002"/>
    </source>
</evidence>
<dbReference type="Proteomes" id="UP000078551">
    <property type="component" value="Plasmid pRphaN771e"/>
</dbReference>
<dbReference type="EMBL" id="CP013573">
    <property type="protein sequence ID" value="ANL89040.1"/>
    <property type="molecule type" value="Genomic_DNA"/>
</dbReference>
<dbReference type="SUPFAM" id="SSF51905">
    <property type="entry name" value="FAD/NAD(P)-binding domain"/>
    <property type="match status" value="1"/>
</dbReference>
<dbReference type="InterPro" id="IPR036188">
    <property type="entry name" value="FAD/NAD-bd_sf"/>
</dbReference>
<dbReference type="GO" id="GO:0016491">
    <property type="term" value="F:oxidoreductase activity"/>
    <property type="evidence" value="ECO:0007669"/>
    <property type="project" value="UniProtKB-KW"/>
</dbReference>
<name>A0A192TPU1_9HYPH</name>
<organism evidence="4 6">
    <name type="scientific">Rhizobium phaseoli</name>
    <dbReference type="NCBI Taxonomy" id="396"/>
    <lineage>
        <taxon>Bacteria</taxon>
        <taxon>Pseudomonadati</taxon>
        <taxon>Pseudomonadota</taxon>
        <taxon>Alphaproteobacteria</taxon>
        <taxon>Hyphomicrobiales</taxon>
        <taxon>Rhizobiaceae</taxon>
        <taxon>Rhizobium/Agrobacterium group</taxon>
        <taxon>Rhizobium</taxon>
    </lineage>
</organism>
<dbReference type="Proteomes" id="UP000540266">
    <property type="component" value="Plasmid pBS3d"/>
</dbReference>
<evidence type="ECO:0000313" key="6">
    <source>
        <dbReference type="Proteomes" id="UP000540266"/>
    </source>
</evidence>
<evidence type="ECO:0000313" key="4">
    <source>
        <dbReference type="EMBL" id="QPK12471.1"/>
    </source>
</evidence>
<sequence>MSPRIAIIGAGVAGCGVALRAAQLHAKDVVVLEKGTPASGSSGRSAGVYNTQTLDPLQIEIRIRSREILFQLERSRGLPLARIGNIRIATTEADIPKLESALATIKSFGADDTRILSQKELQALVPDLRCDDVVAGLYGVNDGHLDGHLLCSALIDEARDLGAKVMNNAEVLAYEKRGSTHVLSTTRGKIECDVVINAAGAWAGHVGNLLGHAAPIKPEVHEVIIVKLPRKLDYVVPMCNFYMPGQNGAGIYFRQDGEDSLIAGLHTYYSVEGHEVSNPDSYSPPDGDDYFLEVAQLVSDRLQIDDLGFKNGWHGLYPLSADGEFQIGPYAADPSVIVVAGMGGTGVTSGALTGALAAEWAILGKPATVPNAVKLLPDRLSRAA</sequence>
<dbReference type="PANTHER" id="PTHR13847">
    <property type="entry name" value="SARCOSINE DEHYDROGENASE-RELATED"/>
    <property type="match status" value="1"/>
</dbReference>
<dbReference type="InterPro" id="IPR006076">
    <property type="entry name" value="FAD-dep_OxRdtase"/>
</dbReference>
<accession>A0A192TPU1</accession>
<feature type="domain" description="FAD dependent oxidoreductase" evidence="2">
    <location>
        <begin position="4"/>
        <end position="360"/>
    </location>
</feature>
<reference evidence="4 6" key="2">
    <citation type="submission" date="2020-11" db="EMBL/GenBank/DDBJ databases">
        <title>Indigenous Rhizobia Nodulating Common beans in Western Kenya.</title>
        <authorList>
            <person name="Wekesa C.S."/>
            <person name="Oelmueller R."/>
            <person name="Furch A.C."/>
        </authorList>
    </citation>
    <scope>NUCLEOTIDE SEQUENCE [LARGE SCALE GENOMIC DNA]</scope>
    <source>
        <strain evidence="6">BS3</strain>
        <strain evidence="4">S3</strain>
        <plasmid evidence="4 6">pBS3d</plasmid>
    </source>
</reference>
<dbReference type="GeneID" id="45961432"/>
<keyword evidence="4" id="KW-0614">Plasmid</keyword>
<evidence type="ECO:0000313" key="3">
    <source>
        <dbReference type="EMBL" id="ANL89040.1"/>
    </source>
</evidence>